<reference evidence="3 4" key="1">
    <citation type="submission" date="2021-08" db="EMBL/GenBank/DDBJ databases">
        <title>Draft Genome Sequence of Phanerochaete sordida strain YK-624.</title>
        <authorList>
            <person name="Mori T."/>
            <person name="Dohra H."/>
            <person name="Suzuki T."/>
            <person name="Kawagishi H."/>
            <person name="Hirai H."/>
        </authorList>
    </citation>
    <scope>NUCLEOTIDE SEQUENCE [LARGE SCALE GENOMIC DNA]</scope>
    <source>
        <strain evidence="3 4">YK-624</strain>
    </source>
</reference>
<dbReference type="EMBL" id="BPQB01000053">
    <property type="protein sequence ID" value="GJE95920.1"/>
    <property type="molecule type" value="Genomic_DNA"/>
</dbReference>
<dbReference type="OrthoDB" id="37537at2759"/>
<evidence type="ECO:0000313" key="3">
    <source>
        <dbReference type="EMBL" id="GJE95920.1"/>
    </source>
</evidence>
<comment type="caution">
    <text evidence="3">The sequence shown here is derived from an EMBL/GenBank/DDBJ whole genome shotgun (WGS) entry which is preliminary data.</text>
</comment>
<keyword evidence="1" id="KW-0560">Oxidoreductase</keyword>
<evidence type="ECO:0000256" key="1">
    <source>
        <dbReference type="ARBA" id="ARBA00023002"/>
    </source>
</evidence>
<dbReference type="Gene3D" id="3.20.20.100">
    <property type="entry name" value="NADP-dependent oxidoreductase domain"/>
    <property type="match status" value="1"/>
</dbReference>
<name>A0A9P3LI22_9APHY</name>
<dbReference type="Pfam" id="PF00248">
    <property type="entry name" value="Aldo_ket_red"/>
    <property type="match status" value="1"/>
</dbReference>
<dbReference type="SUPFAM" id="SSF51430">
    <property type="entry name" value="NAD(P)-linked oxidoreductase"/>
    <property type="match status" value="1"/>
</dbReference>
<dbReference type="InterPro" id="IPR020471">
    <property type="entry name" value="AKR"/>
</dbReference>
<dbReference type="PRINTS" id="PR00069">
    <property type="entry name" value="ALDKETRDTASE"/>
</dbReference>
<protein>
    <submittedName>
        <fullName evidence="3">Aldo/keto reductase</fullName>
    </submittedName>
</protein>
<gene>
    <name evidence="3" type="ORF">PsYK624_121120</name>
</gene>
<evidence type="ECO:0000259" key="2">
    <source>
        <dbReference type="Pfam" id="PF00248"/>
    </source>
</evidence>
<sequence length="333" mass="36659">MSLPTRKLGDTQVTAVGWGGLGLSTAYGPPPPDEERLAFLDALYESGCRFWDTADVYGDNEDLLAKWFKGSGKRSEIFLATKGGFVFKDGRPVNAEPAYLKSAIEKSFARLGVETIDLYYLHRPDPTVPIERSIAAIAEFVHAGKIKYVGVCECSADTLRRAHATHPIAAVQTEYSLAEIGMERNGLFDACRELGVALVPFAPLGKGLLTGQYRSPDDFEPTDNRRQFPRFSKENFPNVTRLADGLKAIGERHNATAGQVALAWLLAQGTNVIPIPGTKKVKYLQENLGALEVTLTTDELQEIRDLAEKADPWNGPRFPEWFTAQSFVDTPPL</sequence>
<dbReference type="PANTHER" id="PTHR43625:SF40">
    <property type="entry name" value="ALDO-KETO REDUCTASE YAKC [NADP(+)]"/>
    <property type="match status" value="1"/>
</dbReference>
<dbReference type="Proteomes" id="UP000703269">
    <property type="component" value="Unassembled WGS sequence"/>
</dbReference>
<dbReference type="PANTHER" id="PTHR43625">
    <property type="entry name" value="AFLATOXIN B1 ALDEHYDE REDUCTASE"/>
    <property type="match status" value="1"/>
</dbReference>
<accession>A0A9P3LI22</accession>
<dbReference type="InterPro" id="IPR050791">
    <property type="entry name" value="Aldo-Keto_reductase"/>
</dbReference>
<proteinExistence type="predicted"/>
<dbReference type="InterPro" id="IPR036812">
    <property type="entry name" value="NAD(P)_OxRdtase_dom_sf"/>
</dbReference>
<dbReference type="InterPro" id="IPR023210">
    <property type="entry name" value="NADP_OxRdtase_dom"/>
</dbReference>
<evidence type="ECO:0000313" key="4">
    <source>
        <dbReference type="Proteomes" id="UP000703269"/>
    </source>
</evidence>
<keyword evidence="4" id="KW-1185">Reference proteome</keyword>
<organism evidence="3 4">
    <name type="scientific">Phanerochaete sordida</name>
    <dbReference type="NCBI Taxonomy" id="48140"/>
    <lineage>
        <taxon>Eukaryota</taxon>
        <taxon>Fungi</taxon>
        <taxon>Dikarya</taxon>
        <taxon>Basidiomycota</taxon>
        <taxon>Agaricomycotina</taxon>
        <taxon>Agaricomycetes</taxon>
        <taxon>Polyporales</taxon>
        <taxon>Phanerochaetaceae</taxon>
        <taxon>Phanerochaete</taxon>
    </lineage>
</organism>
<dbReference type="AlphaFoldDB" id="A0A9P3LI22"/>
<dbReference type="GO" id="GO:0005737">
    <property type="term" value="C:cytoplasm"/>
    <property type="evidence" value="ECO:0007669"/>
    <property type="project" value="TreeGrafter"/>
</dbReference>
<feature type="domain" description="NADP-dependent oxidoreductase" evidence="2">
    <location>
        <begin position="19"/>
        <end position="307"/>
    </location>
</feature>
<dbReference type="GO" id="GO:0016491">
    <property type="term" value="F:oxidoreductase activity"/>
    <property type="evidence" value="ECO:0007669"/>
    <property type="project" value="UniProtKB-KW"/>
</dbReference>